<feature type="repeat" description="TPR" evidence="3">
    <location>
        <begin position="569"/>
        <end position="602"/>
    </location>
</feature>
<dbReference type="SUPFAM" id="SSF48452">
    <property type="entry name" value="TPR-like"/>
    <property type="match status" value="3"/>
</dbReference>
<dbReference type="InterPro" id="IPR019734">
    <property type="entry name" value="TPR_rpt"/>
</dbReference>
<proteinExistence type="predicted"/>
<evidence type="ECO:0000256" key="3">
    <source>
        <dbReference type="PROSITE-ProRule" id="PRU00339"/>
    </source>
</evidence>
<dbReference type="Pfam" id="PF12770">
    <property type="entry name" value="CHAT"/>
    <property type="match status" value="1"/>
</dbReference>
<evidence type="ECO:0000259" key="5">
    <source>
        <dbReference type="Pfam" id="PF12770"/>
    </source>
</evidence>
<dbReference type="KEGG" id="lcre:Pla8534_23000"/>
<protein>
    <submittedName>
        <fullName evidence="6">Photosystem I assembly protein Ycf3</fullName>
    </submittedName>
</protein>
<dbReference type="PANTHER" id="PTHR45641">
    <property type="entry name" value="TETRATRICOPEPTIDE REPEAT PROTEIN (AFU_ORTHOLOGUE AFUA_6G03870)"/>
    <property type="match status" value="1"/>
</dbReference>
<dbReference type="Pfam" id="PF13424">
    <property type="entry name" value="TPR_12"/>
    <property type="match status" value="4"/>
</dbReference>
<evidence type="ECO:0000256" key="4">
    <source>
        <dbReference type="SAM" id="Coils"/>
    </source>
</evidence>
<dbReference type="InterPro" id="IPR024983">
    <property type="entry name" value="CHAT_dom"/>
</dbReference>
<dbReference type="EMBL" id="CP036433">
    <property type="protein sequence ID" value="QDU94509.1"/>
    <property type="molecule type" value="Genomic_DNA"/>
</dbReference>
<reference evidence="6 7" key="1">
    <citation type="submission" date="2019-02" db="EMBL/GenBank/DDBJ databases">
        <title>Deep-cultivation of Planctomycetes and their phenomic and genomic characterization uncovers novel biology.</title>
        <authorList>
            <person name="Wiegand S."/>
            <person name="Jogler M."/>
            <person name="Boedeker C."/>
            <person name="Pinto D."/>
            <person name="Vollmers J."/>
            <person name="Rivas-Marin E."/>
            <person name="Kohn T."/>
            <person name="Peeters S.H."/>
            <person name="Heuer A."/>
            <person name="Rast P."/>
            <person name="Oberbeckmann S."/>
            <person name="Bunk B."/>
            <person name="Jeske O."/>
            <person name="Meyerdierks A."/>
            <person name="Storesund J.E."/>
            <person name="Kallscheuer N."/>
            <person name="Luecker S."/>
            <person name="Lage O.M."/>
            <person name="Pohl T."/>
            <person name="Merkel B.J."/>
            <person name="Hornburger P."/>
            <person name="Mueller R.-W."/>
            <person name="Bruemmer F."/>
            <person name="Labrenz M."/>
            <person name="Spormann A.M."/>
            <person name="Op den Camp H."/>
            <person name="Overmann J."/>
            <person name="Amann R."/>
            <person name="Jetten M.S.M."/>
            <person name="Mascher T."/>
            <person name="Medema M.H."/>
            <person name="Devos D.P."/>
            <person name="Kaster A.-K."/>
            <person name="Ovreas L."/>
            <person name="Rohde M."/>
            <person name="Galperin M.Y."/>
            <person name="Jogler C."/>
        </authorList>
    </citation>
    <scope>NUCLEOTIDE SEQUENCE [LARGE SCALE GENOMIC DNA]</scope>
    <source>
        <strain evidence="6 7">Pla85_3_4</strain>
    </source>
</reference>
<dbReference type="PROSITE" id="PS50005">
    <property type="entry name" value="TPR"/>
    <property type="match status" value="3"/>
</dbReference>
<keyword evidence="2 3" id="KW-0802">TPR repeat</keyword>
<feature type="domain" description="CHAT" evidence="5">
    <location>
        <begin position="981"/>
        <end position="1342"/>
    </location>
</feature>
<dbReference type="PANTHER" id="PTHR45641:SF19">
    <property type="entry name" value="NEPHROCYSTIN-3"/>
    <property type="match status" value="1"/>
</dbReference>
<keyword evidence="4" id="KW-0175">Coiled coil</keyword>
<gene>
    <name evidence="6" type="ORF">Pla8534_23000</name>
</gene>
<sequence>MQHRITIIILALSGILSTNLCLTVYAQEETPPPRPASEAETDNLRERAQRLIQEGNQLAESEKFSAAVAALSEALSILTDQYGQDDGRTREIQVQLAHTRRVAKLTPEQRQQLKQAAMLNQEAVQNYRERQYQLAAGKSNEVLAIRRQLLGDEDPLTLTSMHNGAMVAANLGDDRKAEEGFREVTRARLSLFGSGHPSTRDSMERLSSLLARLASQRSERDEFAQALANRREILQLYETLEGKDHWRVTDARLAVRQVEEMARLPGESRKQLEKAAELDAIALPLYRLGNYEEALVPWNKALTIRQRLLGKEHPDTAASLNNLGNLYYVMGKYAEAKPYYQQALEIRAKTLGHRHPQTALSLSALGNLYYSMSNYVAGKPYLQQSLEIRTKVLGDRHLATARSLDDLGNLNSAAGDFADAEPLLEQALEIRRSVLGGEHSLTIQSMRNLANLYKSWGNYLKAEPLYRQLVEIRTKQNDEESADFAGALSDLATIYERLGDYDKAEPLYQKCLEIRERVQGEDHPETVTMMLSLGGLYRAMEDYPRAEPMLQRARKLYEKTLGEEHFRTAEAWNALGLYYKYLGDYRKAEAAYRRSLDIRKKVWGLESAATAASLNNLAAMYRSTGDYQKGEELARQCLEIREKVLGVDHLHTAMARGQLAQHFVNDGKYAEAERTYLENLELFRRVLSPDHPHTATCLYRLALVYVKKKEYTKAEPLLQQSLAICSRVYGEQSQETAARVSKLASLYASVGDWDQAQAFFRRGLRSTRDILRSAAIVQSEREQLAMAKSLRYQLDTYLQQVIGHQLNCEDAFREVLAWKGATLVRQRQMRKVAENADVAPLFHKLQQTASRLATLSRMIPDQQQQAAWRRQLTDLTAEKERLEAELSQKSSKFRQTTKVISLEDMLIALPKNAALVDFLEYQQQNPQDDAAEPRFIPSLLAFIVRDNKPIVLLDLGPVAPLGDAIDTWRRTFGASHDGLAAGRLLRERIWEPVEQHLSGCQLVLLSGDGALGRLPVGALPGKGEGTYLLEEYRLAMLPVPQLLPALVSELGRKELSGGLLLMGDVDYDADPEAESDQPRRKSWKRSSTALVRGADLHFSHLDATAGEIATIKEVFADLFQPRPDEIQTLKQTEATEQHFREAASKFYNLHLATHGFFADPEKKSALAGEGGDDGPFDEDSEAEHLLRGINPGLLSGLAFSGANRKPEADKDDGILTADEIASLSLDGVDLVVLSACETGLGQVAGGEGLLGVQRAFQVAGARSTVASLWQVGDVATRRLMERFYRNYWEQEMSKLDALREAQLWLLHHPEEIRGDRRVRPSNDDEPQRLSPQFWAAFQLSGDWR</sequence>
<evidence type="ECO:0000313" key="7">
    <source>
        <dbReference type="Proteomes" id="UP000317648"/>
    </source>
</evidence>
<name>A0A518DRQ0_9BACT</name>
<dbReference type="Pfam" id="PF13374">
    <property type="entry name" value="TPR_10"/>
    <property type="match status" value="4"/>
</dbReference>
<dbReference type="SMART" id="SM00028">
    <property type="entry name" value="TPR"/>
    <property type="match status" value="14"/>
</dbReference>
<keyword evidence="1" id="KW-0677">Repeat</keyword>
<dbReference type="Proteomes" id="UP000317648">
    <property type="component" value="Chromosome"/>
</dbReference>
<dbReference type="OrthoDB" id="220792at2"/>
<evidence type="ECO:0000256" key="2">
    <source>
        <dbReference type="ARBA" id="ARBA00022803"/>
    </source>
</evidence>
<evidence type="ECO:0000256" key="1">
    <source>
        <dbReference type="ARBA" id="ARBA00022737"/>
    </source>
</evidence>
<dbReference type="InterPro" id="IPR011990">
    <property type="entry name" value="TPR-like_helical_dom_sf"/>
</dbReference>
<dbReference type="Pfam" id="PF13181">
    <property type="entry name" value="TPR_8"/>
    <property type="match status" value="1"/>
</dbReference>
<feature type="repeat" description="TPR" evidence="3">
    <location>
        <begin position="317"/>
        <end position="350"/>
    </location>
</feature>
<keyword evidence="7" id="KW-1185">Reference proteome</keyword>
<dbReference type="Gene3D" id="1.25.40.10">
    <property type="entry name" value="Tetratricopeptide repeat domain"/>
    <property type="match status" value="5"/>
</dbReference>
<dbReference type="RefSeq" id="WP_145052974.1">
    <property type="nucleotide sequence ID" value="NZ_CP036433.1"/>
</dbReference>
<feature type="repeat" description="TPR" evidence="3">
    <location>
        <begin position="485"/>
        <end position="518"/>
    </location>
</feature>
<accession>A0A518DRQ0</accession>
<feature type="coiled-coil region" evidence="4">
    <location>
        <begin position="865"/>
        <end position="892"/>
    </location>
</feature>
<evidence type="ECO:0000313" key="6">
    <source>
        <dbReference type="EMBL" id="QDU94509.1"/>
    </source>
</evidence>
<dbReference type="PROSITE" id="PS50293">
    <property type="entry name" value="TPR_REGION"/>
    <property type="match status" value="1"/>
</dbReference>
<organism evidence="6 7">
    <name type="scientific">Lignipirellula cremea</name>
    <dbReference type="NCBI Taxonomy" id="2528010"/>
    <lineage>
        <taxon>Bacteria</taxon>
        <taxon>Pseudomonadati</taxon>
        <taxon>Planctomycetota</taxon>
        <taxon>Planctomycetia</taxon>
        <taxon>Pirellulales</taxon>
        <taxon>Pirellulaceae</taxon>
        <taxon>Lignipirellula</taxon>
    </lineage>
</organism>